<accession>A0ACB9LVX8</accession>
<name>A0ACB9LVX8_BAUVA</name>
<keyword evidence="2" id="KW-1185">Reference proteome</keyword>
<evidence type="ECO:0000313" key="1">
    <source>
        <dbReference type="EMBL" id="KAI4315022.1"/>
    </source>
</evidence>
<gene>
    <name evidence="1" type="ORF">L6164_027872</name>
</gene>
<sequence>MTFCREGVDILPNNTQGVDGGSNNTESVPEEDNSREWLSLGLNGDMSVAAENPESPSKPGNNKLFSCNFCIRKFYSSQALGGHQNAHKRERGAARRYQSHRMIMTSTGFPSTSLAARSLGVQPHSHVHKPTRASSSMVARFSDSNSGFGMAWTPFMLEQPMALIWPGSFRVDNLHKQELVVNKLDLDLRL</sequence>
<dbReference type="EMBL" id="CM039436">
    <property type="protein sequence ID" value="KAI4315022.1"/>
    <property type="molecule type" value="Genomic_DNA"/>
</dbReference>
<protein>
    <submittedName>
        <fullName evidence="1">Uncharacterized protein</fullName>
    </submittedName>
</protein>
<comment type="caution">
    <text evidence="1">The sequence shown here is derived from an EMBL/GenBank/DDBJ whole genome shotgun (WGS) entry which is preliminary data.</text>
</comment>
<dbReference type="Proteomes" id="UP000828941">
    <property type="component" value="Chromosome 11"/>
</dbReference>
<organism evidence="1 2">
    <name type="scientific">Bauhinia variegata</name>
    <name type="common">Purple orchid tree</name>
    <name type="synonym">Phanera variegata</name>
    <dbReference type="NCBI Taxonomy" id="167791"/>
    <lineage>
        <taxon>Eukaryota</taxon>
        <taxon>Viridiplantae</taxon>
        <taxon>Streptophyta</taxon>
        <taxon>Embryophyta</taxon>
        <taxon>Tracheophyta</taxon>
        <taxon>Spermatophyta</taxon>
        <taxon>Magnoliopsida</taxon>
        <taxon>eudicotyledons</taxon>
        <taxon>Gunneridae</taxon>
        <taxon>Pentapetalae</taxon>
        <taxon>rosids</taxon>
        <taxon>fabids</taxon>
        <taxon>Fabales</taxon>
        <taxon>Fabaceae</taxon>
        <taxon>Cercidoideae</taxon>
        <taxon>Cercideae</taxon>
        <taxon>Bauhiniinae</taxon>
        <taxon>Bauhinia</taxon>
    </lineage>
</organism>
<evidence type="ECO:0000313" key="2">
    <source>
        <dbReference type="Proteomes" id="UP000828941"/>
    </source>
</evidence>
<proteinExistence type="predicted"/>
<reference evidence="1 2" key="1">
    <citation type="journal article" date="2022" name="DNA Res.">
        <title>Chromosomal-level genome assembly of the orchid tree Bauhinia variegata (Leguminosae; Cercidoideae) supports the allotetraploid origin hypothesis of Bauhinia.</title>
        <authorList>
            <person name="Zhong Y."/>
            <person name="Chen Y."/>
            <person name="Zheng D."/>
            <person name="Pang J."/>
            <person name="Liu Y."/>
            <person name="Luo S."/>
            <person name="Meng S."/>
            <person name="Qian L."/>
            <person name="Wei D."/>
            <person name="Dai S."/>
            <person name="Zhou R."/>
        </authorList>
    </citation>
    <scope>NUCLEOTIDE SEQUENCE [LARGE SCALE GENOMIC DNA]</scope>
    <source>
        <strain evidence="1">BV-YZ2020</strain>
    </source>
</reference>